<feature type="domain" description="Retroviral polymerase SH3-like" evidence="2">
    <location>
        <begin position="12"/>
        <end position="64"/>
    </location>
</feature>
<dbReference type="EMBL" id="CCYD01000041">
    <property type="protein sequence ID" value="CEG35359.1"/>
    <property type="molecule type" value="Genomic_DNA"/>
</dbReference>
<evidence type="ECO:0000259" key="2">
    <source>
        <dbReference type="Pfam" id="PF25597"/>
    </source>
</evidence>
<organism evidence="3 4">
    <name type="scientific">Plasmopara halstedii</name>
    <name type="common">Downy mildew of sunflower</name>
    <dbReference type="NCBI Taxonomy" id="4781"/>
    <lineage>
        <taxon>Eukaryota</taxon>
        <taxon>Sar</taxon>
        <taxon>Stramenopiles</taxon>
        <taxon>Oomycota</taxon>
        <taxon>Peronosporomycetes</taxon>
        <taxon>Peronosporales</taxon>
        <taxon>Peronosporaceae</taxon>
        <taxon>Plasmopara</taxon>
    </lineage>
</organism>
<dbReference type="RefSeq" id="XP_024571728.1">
    <property type="nucleotide sequence ID" value="XM_024723303.1"/>
</dbReference>
<reference evidence="4" key="1">
    <citation type="submission" date="2014-09" db="EMBL/GenBank/DDBJ databases">
        <authorList>
            <person name="Sharma Rahul"/>
            <person name="Thines Marco"/>
        </authorList>
    </citation>
    <scope>NUCLEOTIDE SEQUENCE [LARGE SCALE GENOMIC DNA]</scope>
</reference>
<accession>A0A0P1A4E6</accession>
<feature type="region of interest" description="Disordered" evidence="1">
    <location>
        <begin position="96"/>
        <end position="131"/>
    </location>
</feature>
<proteinExistence type="predicted"/>
<dbReference type="OrthoDB" id="6776856at2759"/>
<dbReference type="InterPro" id="IPR057670">
    <property type="entry name" value="SH3_retrovirus"/>
</dbReference>
<keyword evidence="4" id="KW-1185">Reference proteome</keyword>
<evidence type="ECO:0000256" key="1">
    <source>
        <dbReference type="SAM" id="MobiDB-lite"/>
    </source>
</evidence>
<sequence>MDHLLVFSPHGYAHVDQVKRRNLEAKRFKCNFPCYAKDTKVYRVYDLEKDEVSVSRSTKLNEREVGGIYEMHPPKQKELIRVIETNDESVVFGPTKYQQDQDESMECEEEEEIPNASLDEEEPDKSESRVEVLQLPPSVRSELTEYRTPTLMHRKIDW</sequence>
<dbReference type="AlphaFoldDB" id="A0A0P1A4E6"/>
<dbReference type="GeneID" id="36404540"/>
<evidence type="ECO:0000313" key="3">
    <source>
        <dbReference type="EMBL" id="CEG35359.1"/>
    </source>
</evidence>
<evidence type="ECO:0000313" key="4">
    <source>
        <dbReference type="Proteomes" id="UP000054928"/>
    </source>
</evidence>
<protein>
    <submittedName>
        <fullName evidence="3">TRANSPOSON TY4-H GAG POLYPROTEIN-RELATED</fullName>
    </submittedName>
</protein>
<feature type="compositionally biased region" description="Acidic residues" evidence="1">
    <location>
        <begin position="100"/>
        <end position="124"/>
    </location>
</feature>
<dbReference type="Proteomes" id="UP000054928">
    <property type="component" value="Unassembled WGS sequence"/>
</dbReference>
<name>A0A0P1A4E6_PLAHL</name>
<dbReference type="Pfam" id="PF25597">
    <property type="entry name" value="SH3_retrovirus"/>
    <property type="match status" value="1"/>
</dbReference>